<keyword evidence="4" id="KW-1185">Reference proteome</keyword>
<name>A0A922P259_9HYPH</name>
<feature type="chain" id="PRO_5037111561" evidence="2">
    <location>
        <begin position="21"/>
        <end position="199"/>
    </location>
</feature>
<dbReference type="RefSeq" id="WP_037164690.1">
    <property type="nucleotide sequence ID" value="NZ_CAJXID010000034.1"/>
</dbReference>
<dbReference type="Proteomes" id="UP000052167">
    <property type="component" value="Unassembled WGS sequence"/>
</dbReference>
<evidence type="ECO:0000313" key="4">
    <source>
        <dbReference type="Proteomes" id="UP000052167"/>
    </source>
</evidence>
<dbReference type="AlphaFoldDB" id="A0A922P259"/>
<gene>
    <name evidence="3" type="ORF">GV68_18370</name>
</gene>
<keyword evidence="2" id="KW-0732">Signal</keyword>
<accession>A0A922P259</accession>
<reference evidence="3 4" key="1">
    <citation type="submission" date="2014-06" db="EMBL/GenBank/DDBJ databases">
        <title>Rhizobium pelagicum/R2-400B4.</title>
        <authorList>
            <person name="Kimes N.E."/>
            <person name="Lopez-Perez M."/>
        </authorList>
    </citation>
    <scope>NUCLEOTIDE SEQUENCE [LARGE SCALE GENOMIC DNA]</scope>
    <source>
        <strain evidence="3 4">R2-400B4</strain>
    </source>
</reference>
<proteinExistence type="predicted"/>
<comment type="caution">
    <text evidence="3">The sequence shown here is derived from an EMBL/GenBank/DDBJ whole genome shotgun (WGS) entry which is preliminary data.</text>
</comment>
<evidence type="ECO:0000256" key="1">
    <source>
        <dbReference type="SAM" id="MobiDB-lite"/>
    </source>
</evidence>
<evidence type="ECO:0000256" key="2">
    <source>
        <dbReference type="SAM" id="SignalP"/>
    </source>
</evidence>
<sequence length="199" mass="21729">MKRLTMLLVGWMLSTIAVEAAPTESIPWKEVGGWSVLMDPSLGNACYVSTAYEDGTVLRLGFNLSSAEGSIYIALGNENWKSLEAGKDYQIQIAFDAETPWDAPARAMELSGINWLNVQTTDTNFAAEFARKHTMRATFEGRSVAMLRLKGSSKALDEMLACQEAVKAYSANREPTAPPRGDPFAPSPQVKSATDPFDL</sequence>
<dbReference type="EMBL" id="JOKJ01000004">
    <property type="protein sequence ID" value="KEQ09970.1"/>
    <property type="molecule type" value="Genomic_DNA"/>
</dbReference>
<evidence type="ECO:0000313" key="3">
    <source>
        <dbReference type="EMBL" id="KEQ09970.1"/>
    </source>
</evidence>
<protein>
    <submittedName>
        <fullName evidence="3">Uncharacterized protein</fullName>
    </submittedName>
</protein>
<feature type="signal peptide" evidence="2">
    <location>
        <begin position="1"/>
        <end position="20"/>
    </location>
</feature>
<organism evidence="3 4">
    <name type="scientific">Pseudorhizobium pelagicum</name>
    <dbReference type="NCBI Taxonomy" id="1509405"/>
    <lineage>
        <taxon>Bacteria</taxon>
        <taxon>Pseudomonadati</taxon>
        <taxon>Pseudomonadota</taxon>
        <taxon>Alphaproteobacteria</taxon>
        <taxon>Hyphomicrobiales</taxon>
        <taxon>Rhizobiaceae</taxon>
        <taxon>Rhizobium/Agrobacterium group</taxon>
        <taxon>Pseudorhizobium</taxon>
    </lineage>
</organism>
<feature type="region of interest" description="Disordered" evidence="1">
    <location>
        <begin position="171"/>
        <end position="199"/>
    </location>
</feature>